<dbReference type="RefSeq" id="WP_081088008.1">
    <property type="nucleotide sequence ID" value="NZ_JNVD01000025.1"/>
</dbReference>
<name>A0A0L7MCH7_COMTE</name>
<accession>A0A0L7MCH7</accession>
<evidence type="ECO:0000313" key="1">
    <source>
        <dbReference type="EMBL" id="KOC19609.1"/>
    </source>
</evidence>
<reference evidence="2" key="1">
    <citation type="submission" date="2014-06" db="EMBL/GenBank/DDBJ databases">
        <title>Draft genome sequence of C. testosteroni WDL7.</title>
        <authorList>
            <person name="Wu Y."/>
            <person name="Seshan H."/>
            <person name="Arumugam K."/>
        </authorList>
    </citation>
    <scope>NUCLEOTIDE SEQUENCE [LARGE SCALE GENOMIC DNA]</scope>
    <source>
        <strain evidence="2">WDL7</strain>
    </source>
</reference>
<protein>
    <submittedName>
        <fullName evidence="1">Uncharacterized protein</fullName>
    </submittedName>
</protein>
<proteinExistence type="predicted"/>
<dbReference type="AlphaFoldDB" id="A0A0L7MCH7"/>
<organism evidence="1 2">
    <name type="scientific">Comamonas testosteroni</name>
    <name type="common">Pseudomonas testosteroni</name>
    <dbReference type="NCBI Taxonomy" id="285"/>
    <lineage>
        <taxon>Bacteria</taxon>
        <taxon>Pseudomonadati</taxon>
        <taxon>Pseudomonadota</taxon>
        <taxon>Betaproteobacteria</taxon>
        <taxon>Burkholderiales</taxon>
        <taxon>Comamonadaceae</taxon>
        <taxon>Comamonas</taxon>
    </lineage>
</organism>
<comment type="caution">
    <text evidence="1">The sequence shown here is derived from an EMBL/GenBank/DDBJ whole genome shotgun (WGS) entry which is preliminary data.</text>
</comment>
<dbReference type="Proteomes" id="UP000037442">
    <property type="component" value="Unassembled WGS sequence"/>
</dbReference>
<evidence type="ECO:0000313" key="2">
    <source>
        <dbReference type="Proteomes" id="UP000037442"/>
    </source>
</evidence>
<dbReference type="EMBL" id="JNVD01000025">
    <property type="protein sequence ID" value="KOC19609.1"/>
    <property type="molecule type" value="Genomic_DNA"/>
</dbReference>
<sequence length="60" mass="6816">MHGCTPLVWRAWLQSGVDLEVVFTEVELPMLGGRYQLPSSLLRSSRLRALNLGLQTPRYC</sequence>
<gene>
    <name evidence="1" type="ORF">GL58_16400</name>
</gene>